<organism evidence="2 3">
    <name type="scientific">Cognatishimia activa</name>
    <dbReference type="NCBI Taxonomy" id="1715691"/>
    <lineage>
        <taxon>Bacteria</taxon>
        <taxon>Pseudomonadati</taxon>
        <taxon>Pseudomonadota</taxon>
        <taxon>Alphaproteobacteria</taxon>
        <taxon>Rhodobacterales</taxon>
        <taxon>Paracoccaceae</taxon>
        <taxon>Cognatishimia</taxon>
    </lineage>
</organism>
<gene>
    <name evidence="2" type="ORF">TA5114_03079</name>
</gene>
<dbReference type="EMBL" id="CYUE01000021">
    <property type="protein sequence ID" value="CUK27251.1"/>
    <property type="molecule type" value="Genomic_DNA"/>
</dbReference>
<keyword evidence="1" id="KW-0812">Transmembrane</keyword>
<dbReference type="STRING" id="1715691.TA5113_02906"/>
<proteinExistence type="predicted"/>
<keyword evidence="1" id="KW-0472">Membrane</keyword>
<dbReference type="Proteomes" id="UP000051184">
    <property type="component" value="Unassembled WGS sequence"/>
</dbReference>
<sequence length="146" mass="15891">MPTAAKLMSAIALALVAFIVSEQVKPLLPEGTDFGYFNYVNSFFGAVVGWKLIGARAGRGVSRSINNGITGVLALLLVTLFAHGFWEMFENSLNLRYDTTAEAVQSIFETMLENALLLLNTNIIITLIGGAVFCGLLSEATSRRWR</sequence>
<evidence type="ECO:0008006" key="4">
    <source>
        <dbReference type="Google" id="ProtNLM"/>
    </source>
</evidence>
<dbReference type="OrthoDB" id="7869508at2"/>
<evidence type="ECO:0000256" key="1">
    <source>
        <dbReference type="SAM" id="Phobius"/>
    </source>
</evidence>
<dbReference type="RefSeq" id="WP_058316135.1">
    <property type="nucleotide sequence ID" value="NZ_CYTO01000024.1"/>
</dbReference>
<dbReference type="NCBIfam" id="NF033773">
    <property type="entry name" value="tellur_TrgA"/>
    <property type="match status" value="1"/>
</dbReference>
<keyword evidence="1" id="KW-1133">Transmembrane helix</keyword>
<protein>
    <recommendedName>
        <fullName evidence="4">Tellurium resistance protein</fullName>
    </recommendedName>
</protein>
<evidence type="ECO:0000313" key="2">
    <source>
        <dbReference type="EMBL" id="CUK27251.1"/>
    </source>
</evidence>
<feature type="transmembrane region" description="Helical" evidence="1">
    <location>
        <begin position="36"/>
        <end position="53"/>
    </location>
</feature>
<feature type="transmembrane region" description="Helical" evidence="1">
    <location>
        <begin position="65"/>
        <end position="86"/>
    </location>
</feature>
<feature type="transmembrane region" description="Helical" evidence="1">
    <location>
        <begin position="115"/>
        <end position="137"/>
    </location>
</feature>
<name>A0A0P1IUI9_9RHOB</name>
<accession>A0A0P1IUI9</accession>
<reference evidence="3" key="1">
    <citation type="submission" date="2015-09" db="EMBL/GenBank/DDBJ databases">
        <authorList>
            <person name="Rodrigo-Torres Lidia"/>
            <person name="Arahal R.David."/>
        </authorList>
    </citation>
    <scope>NUCLEOTIDE SEQUENCE [LARGE SCALE GENOMIC DNA]</scope>
    <source>
        <strain evidence="3">CECT 5114</strain>
    </source>
</reference>
<evidence type="ECO:0000313" key="3">
    <source>
        <dbReference type="Proteomes" id="UP000051184"/>
    </source>
</evidence>
<dbReference type="InterPro" id="IPR047784">
    <property type="entry name" value="TrgA"/>
</dbReference>
<keyword evidence="3" id="KW-1185">Reference proteome</keyword>
<dbReference type="AlphaFoldDB" id="A0A0P1IUI9"/>